<evidence type="ECO:0000313" key="1">
    <source>
        <dbReference type="EMBL" id="ARN84412.1"/>
    </source>
</evidence>
<protein>
    <submittedName>
        <fullName evidence="1">Uncharacterized protein</fullName>
    </submittedName>
</protein>
<dbReference type="STRING" id="1414854.GQ61_02715"/>
<proteinExistence type="predicted"/>
<keyword evidence="2" id="KW-1185">Reference proteome</keyword>
<evidence type="ECO:0000313" key="2">
    <source>
        <dbReference type="Proteomes" id="UP000237351"/>
    </source>
</evidence>
<dbReference type="KEGG" id="naf:GQ61_02715"/>
<dbReference type="EMBL" id="CP008743">
    <property type="protein sequence ID" value="ARN84412.1"/>
    <property type="molecule type" value="Genomic_DNA"/>
</dbReference>
<name>A0A1W6N3K6_9PROT</name>
<dbReference type="AlphaFoldDB" id="A0A1W6N3K6"/>
<dbReference type="Proteomes" id="UP000237351">
    <property type="component" value="Chromosome"/>
</dbReference>
<sequence>MIMDSIIYNKTTANQFMKTANSFRSLDLLSNLILALIGGNKNQKKETGIFDKFFDLKEKNPFLGGYIGNCLVNKIDESIKNYESDSSIFRAFRNHFTHGSFENINQERFDALMNHKALPPYALNLLPMIWLAILGADPKEVIEWFKGATISKRDIK</sequence>
<organism evidence="1 2">
    <name type="scientific">Candidatus Nucleicultrix amoebiphila FS5</name>
    <dbReference type="NCBI Taxonomy" id="1414854"/>
    <lineage>
        <taxon>Bacteria</taxon>
        <taxon>Pseudomonadati</taxon>
        <taxon>Pseudomonadota</taxon>
        <taxon>Alphaproteobacteria</taxon>
        <taxon>Holosporales</taxon>
        <taxon>Candidatus Nucleicultricaceae</taxon>
        <taxon>Candidatus Nucleicultrix</taxon>
    </lineage>
</organism>
<reference evidence="1 2" key="1">
    <citation type="submission" date="2014-06" db="EMBL/GenBank/DDBJ databases">
        <title>The genome of the endonuclear symbiont Nucleicultrix amoebiphila.</title>
        <authorList>
            <person name="Schulz F."/>
            <person name="Horn M."/>
        </authorList>
    </citation>
    <scope>NUCLEOTIDE SEQUENCE [LARGE SCALE GENOMIC DNA]</scope>
    <source>
        <strain evidence="1 2">FS5</strain>
    </source>
</reference>
<gene>
    <name evidence="1" type="ORF">GQ61_02715</name>
</gene>
<accession>A0A1W6N3K6</accession>